<protein>
    <recommendedName>
        <fullName evidence="4">DUF1772 domain-containing protein</fullName>
    </recommendedName>
</protein>
<gene>
    <name evidence="2" type="ORF">MESS2_710014</name>
</gene>
<keyword evidence="1" id="KW-0472">Membrane</keyword>
<dbReference type="STRING" id="1297569.MESS2_710014"/>
<evidence type="ECO:0008006" key="4">
    <source>
        <dbReference type="Google" id="ProtNLM"/>
    </source>
</evidence>
<keyword evidence="1" id="KW-1133">Transmembrane helix</keyword>
<evidence type="ECO:0000313" key="2">
    <source>
        <dbReference type="EMBL" id="CCV08092.1"/>
    </source>
</evidence>
<dbReference type="EMBL" id="CAUM01000141">
    <property type="protein sequence ID" value="CCV08092.1"/>
    <property type="molecule type" value="Genomic_DNA"/>
</dbReference>
<comment type="caution">
    <text evidence="2">The sequence shown here is derived from an EMBL/GenBank/DDBJ whole genome shotgun (WGS) entry which is preliminary data.</text>
</comment>
<feature type="transmembrane region" description="Helical" evidence="1">
    <location>
        <begin position="57"/>
        <end position="76"/>
    </location>
</feature>
<evidence type="ECO:0000313" key="3">
    <source>
        <dbReference type="Proteomes" id="UP000012062"/>
    </source>
</evidence>
<feature type="transmembrane region" description="Helical" evidence="1">
    <location>
        <begin position="12"/>
        <end position="36"/>
    </location>
</feature>
<accession>M5EV17</accession>
<reference evidence="2 3" key="1">
    <citation type="submission" date="2013-02" db="EMBL/GenBank/DDBJ databases">
        <authorList>
            <person name="Genoscope - CEA"/>
        </authorList>
    </citation>
    <scope>NUCLEOTIDE SEQUENCE [LARGE SCALE GENOMIC DNA]</scope>
    <source>
        <strain evidence="2 3">STM 2683</strain>
    </source>
</reference>
<dbReference type="AlphaFoldDB" id="M5EV17"/>
<dbReference type="Proteomes" id="UP000012062">
    <property type="component" value="Unassembled WGS sequence"/>
</dbReference>
<feature type="transmembrane region" description="Helical" evidence="1">
    <location>
        <begin position="82"/>
        <end position="102"/>
    </location>
</feature>
<keyword evidence="1" id="KW-0812">Transmembrane</keyword>
<organism evidence="2 3">
    <name type="scientific">Mesorhizobium metallidurans STM 2683</name>
    <dbReference type="NCBI Taxonomy" id="1297569"/>
    <lineage>
        <taxon>Bacteria</taxon>
        <taxon>Pseudomonadati</taxon>
        <taxon>Pseudomonadota</taxon>
        <taxon>Alphaproteobacteria</taxon>
        <taxon>Hyphomicrobiales</taxon>
        <taxon>Phyllobacteriaceae</taxon>
        <taxon>Mesorhizobium</taxon>
    </lineage>
</organism>
<evidence type="ECO:0000256" key="1">
    <source>
        <dbReference type="SAM" id="Phobius"/>
    </source>
</evidence>
<keyword evidence="3" id="KW-1185">Reference proteome</keyword>
<sequence length="151" mass="16949">MEFAMQAELYLLTWTVISFWGLGQIWLIQIVVYPLFAKVGAPDYVRYHRFYSSRIPLPIILPGFASFLLPIALAFYGPAVPAWMTAANIALGIAGLLVTVLLEIPRHGVLEKTGKNDETIDELIRYNWPRTASITLQAAVTMAMLIHVFAR</sequence>
<name>M5EV17_9HYPH</name>
<proteinExistence type="predicted"/>